<evidence type="ECO:0000256" key="2">
    <source>
        <dbReference type="ARBA" id="ARBA00022692"/>
    </source>
</evidence>
<evidence type="ECO:0000256" key="5">
    <source>
        <dbReference type="SAM" id="Phobius"/>
    </source>
</evidence>
<evidence type="ECO:0000256" key="3">
    <source>
        <dbReference type="ARBA" id="ARBA00022989"/>
    </source>
</evidence>
<dbReference type="InterPro" id="IPR013861">
    <property type="entry name" value="TMEM115/Pdh1/Rbl19"/>
</dbReference>
<feature type="transmembrane region" description="Helical" evidence="5">
    <location>
        <begin position="181"/>
        <end position="198"/>
    </location>
</feature>
<dbReference type="EMBL" id="JAQQWL010000002">
    <property type="protein sequence ID" value="KAK8086675.1"/>
    <property type="molecule type" value="Genomic_DNA"/>
</dbReference>
<keyword evidence="3 5" id="KW-1133">Transmembrane helix</keyword>
<proteinExistence type="predicted"/>
<dbReference type="Proteomes" id="UP001480595">
    <property type="component" value="Unassembled WGS sequence"/>
</dbReference>
<gene>
    <name evidence="6" type="ORF">PG994_001649</name>
</gene>
<protein>
    <recommendedName>
        <fullName evidence="8">Peptidase S54 rhomboid domain-containing protein</fullName>
    </recommendedName>
</protein>
<organism evidence="6 7">
    <name type="scientific">Apiospora phragmitis</name>
    <dbReference type="NCBI Taxonomy" id="2905665"/>
    <lineage>
        <taxon>Eukaryota</taxon>
        <taxon>Fungi</taxon>
        <taxon>Dikarya</taxon>
        <taxon>Ascomycota</taxon>
        <taxon>Pezizomycotina</taxon>
        <taxon>Sordariomycetes</taxon>
        <taxon>Xylariomycetidae</taxon>
        <taxon>Amphisphaeriales</taxon>
        <taxon>Apiosporaceae</taxon>
        <taxon>Apiospora</taxon>
    </lineage>
</organism>
<name>A0ABR1WU75_9PEZI</name>
<feature type="transmembrane region" description="Helical" evidence="5">
    <location>
        <begin position="84"/>
        <end position="107"/>
    </location>
</feature>
<keyword evidence="4 5" id="KW-0472">Membrane</keyword>
<evidence type="ECO:0000313" key="6">
    <source>
        <dbReference type="EMBL" id="KAK8086675.1"/>
    </source>
</evidence>
<accession>A0ABR1WU75</accession>
<evidence type="ECO:0000256" key="1">
    <source>
        <dbReference type="ARBA" id="ARBA00004141"/>
    </source>
</evidence>
<dbReference type="InterPro" id="IPR035952">
    <property type="entry name" value="Rhomboid-like_sf"/>
</dbReference>
<comment type="caution">
    <text evidence="6">The sequence shown here is derived from an EMBL/GenBank/DDBJ whole genome shotgun (WGS) entry which is preliminary data.</text>
</comment>
<dbReference type="Pfam" id="PF08551">
    <property type="entry name" value="DUF1751"/>
    <property type="match status" value="1"/>
</dbReference>
<dbReference type="GeneID" id="92086121"/>
<dbReference type="SMART" id="SM01160">
    <property type="entry name" value="DUF1751"/>
    <property type="match status" value="1"/>
</dbReference>
<evidence type="ECO:0000256" key="4">
    <source>
        <dbReference type="ARBA" id="ARBA00023136"/>
    </source>
</evidence>
<sequence>MSFTNAPISRALVYGLIGTSIAASLLDIKHYCYILVDTHLWRFHQTWRALIFQLCYTNSSEVLFAGMTLYHTRTIERFWGSRKYASFIIVTLMLTSILTPGILAFVLRPLTLGLFNYLPAGPTPVIFAVLAQYHAMVPHMYKYRLATSSSAPASGQQVQGITFSNKSYIYLMAGQLALSQWPGSLLGALIGWVVGYSWRMEILPRSLTKWRLPGWMVGVRTQRRSEEFEGLRRRLEGEDASTATTSGAHIGGEAGRRRTMGQQFMDTFRGAF</sequence>
<dbReference type="PANTHER" id="PTHR43066">
    <property type="entry name" value="RHOMBOID-RELATED PROTEIN"/>
    <property type="match status" value="1"/>
</dbReference>
<dbReference type="SUPFAM" id="SSF144091">
    <property type="entry name" value="Rhomboid-like"/>
    <property type="match status" value="1"/>
</dbReference>
<keyword evidence="2 5" id="KW-0812">Transmembrane</keyword>
<reference evidence="6 7" key="1">
    <citation type="submission" date="2023-01" db="EMBL/GenBank/DDBJ databases">
        <title>Analysis of 21 Apiospora genomes using comparative genomics revels a genus with tremendous synthesis potential of carbohydrate active enzymes and secondary metabolites.</title>
        <authorList>
            <person name="Sorensen T."/>
        </authorList>
    </citation>
    <scope>NUCLEOTIDE SEQUENCE [LARGE SCALE GENOMIC DNA]</scope>
    <source>
        <strain evidence="6 7">CBS 135458</strain>
    </source>
</reference>
<keyword evidence="7" id="KW-1185">Reference proteome</keyword>
<dbReference type="RefSeq" id="XP_066721199.1">
    <property type="nucleotide sequence ID" value="XM_066853058.1"/>
</dbReference>
<evidence type="ECO:0008006" key="8">
    <source>
        <dbReference type="Google" id="ProtNLM"/>
    </source>
</evidence>
<dbReference type="PANTHER" id="PTHR43066:SF21">
    <property type="entry name" value="UBIQUITIN-ASSOCIATED DOMAIN-CONTAINING PROTEIN 2"/>
    <property type="match status" value="1"/>
</dbReference>
<feature type="transmembrane region" description="Helical" evidence="5">
    <location>
        <begin position="49"/>
        <end position="72"/>
    </location>
</feature>
<feature type="transmembrane region" description="Helical" evidence="5">
    <location>
        <begin position="12"/>
        <end position="28"/>
    </location>
</feature>
<evidence type="ECO:0000313" key="7">
    <source>
        <dbReference type="Proteomes" id="UP001480595"/>
    </source>
</evidence>
<comment type="subcellular location">
    <subcellularLocation>
        <location evidence="1">Membrane</location>
        <topology evidence="1">Multi-pass membrane protein</topology>
    </subcellularLocation>
</comment>
<feature type="transmembrane region" description="Helical" evidence="5">
    <location>
        <begin position="114"/>
        <end position="135"/>
    </location>
</feature>